<keyword evidence="2" id="KW-1185">Reference proteome</keyword>
<organism evidence="1 2">
    <name type="scientific">Fredinandcohnia quinoae</name>
    <dbReference type="NCBI Taxonomy" id="2918902"/>
    <lineage>
        <taxon>Bacteria</taxon>
        <taxon>Bacillati</taxon>
        <taxon>Bacillota</taxon>
        <taxon>Bacilli</taxon>
        <taxon>Bacillales</taxon>
        <taxon>Bacillaceae</taxon>
        <taxon>Fredinandcohnia</taxon>
    </lineage>
</organism>
<dbReference type="Proteomes" id="UP001431131">
    <property type="component" value="Unassembled WGS sequence"/>
</dbReference>
<proteinExistence type="predicted"/>
<comment type="caution">
    <text evidence="1">The sequence shown here is derived from an EMBL/GenBank/DDBJ whole genome shotgun (WGS) entry which is preliminary data.</text>
</comment>
<evidence type="ECO:0008006" key="3">
    <source>
        <dbReference type="Google" id="ProtNLM"/>
    </source>
</evidence>
<evidence type="ECO:0000313" key="2">
    <source>
        <dbReference type="Proteomes" id="UP001431131"/>
    </source>
</evidence>
<sequence length="249" mass="28792">MSDLVKALQKRGFFIVEEDDYFTLGKGSHPKDLMDLKQMLDRLNISVTFQGEKVIMTGELDDRKIHEIIWYPARNHEAGGDGGWRSWKYFINGMYGPKVRTITLETGVALFIKSLSAAGVRTISSCDGHGKKSPYISFFGLYNACWFMVLYKNLLSDLDLNYNWRIEDKGFSDPHIIANSNTGKWDLRLVVEDTQRMASVLLQNSKRISELKRELFGANRKSTRKVVKEMSVEELIVWMEQRYMEKGFH</sequence>
<accession>A0AAW5E184</accession>
<dbReference type="RefSeq" id="WP_240252936.1">
    <property type="nucleotide sequence ID" value="NZ_JAKTTI010000003.1"/>
</dbReference>
<dbReference type="EMBL" id="JAKTTI010000003">
    <property type="protein sequence ID" value="MCH1624484.1"/>
    <property type="molecule type" value="Genomic_DNA"/>
</dbReference>
<reference evidence="1" key="1">
    <citation type="submission" date="2022-02" db="EMBL/GenBank/DDBJ databases">
        <title>Fredinandcohnia quinoae sp. nov. isolated from Chenopodium quinoa seeds.</title>
        <authorList>
            <person name="Saati-Santamaria Z."/>
            <person name="Flores-Felix J.D."/>
            <person name="Igual J.M."/>
            <person name="Velazquez E."/>
            <person name="Garcia-Fraile P."/>
            <person name="Martinez-Molina E."/>
        </authorList>
    </citation>
    <scope>NUCLEOTIDE SEQUENCE</scope>
    <source>
        <strain evidence="1">SECRCQ15</strain>
    </source>
</reference>
<name>A0AAW5E184_9BACI</name>
<dbReference type="AlphaFoldDB" id="A0AAW5E184"/>
<evidence type="ECO:0000313" key="1">
    <source>
        <dbReference type="EMBL" id="MCH1624484.1"/>
    </source>
</evidence>
<protein>
    <recommendedName>
        <fullName evidence="3">LAGLIDADG homing endonuclease</fullName>
    </recommendedName>
</protein>
<gene>
    <name evidence="1" type="ORF">MJG50_04025</name>
</gene>